<protein>
    <submittedName>
        <fullName evidence="1">DUF2793 domain-containing protein</fullName>
    </submittedName>
</protein>
<keyword evidence="2" id="KW-1185">Reference proteome</keyword>
<dbReference type="EMBL" id="CP104311">
    <property type="protein sequence ID" value="WWF02933.1"/>
    <property type="molecule type" value="Genomic_DNA"/>
</dbReference>
<name>A0ABZ2F8U6_METCP</name>
<dbReference type="RefSeq" id="WP_277458458.1">
    <property type="nucleotide sequence ID" value="NZ_CP104311.1"/>
</dbReference>
<reference evidence="1 2" key="1">
    <citation type="submission" date="2022-09" db="EMBL/GenBank/DDBJ databases">
        <authorList>
            <person name="Giprobiosintez L."/>
        </authorList>
    </citation>
    <scope>NUCLEOTIDE SEQUENCE [LARGE SCALE GENOMIC DNA]</scope>
    <source>
        <strain evidence="2">VKPM-B-12549 (GBS-15)</strain>
    </source>
</reference>
<dbReference type="Proteomes" id="UP001359308">
    <property type="component" value="Chromosome"/>
</dbReference>
<dbReference type="InterPro" id="IPR021251">
    <property type="entry name" value="DUF2793"/>
</dbReference>
<gene>
    <name evidence="1" type="ORF">N4J17_04760</name>
</gene>
<proteinExistence type="predicted"/>
<evidence type="ECO:0000313" key="1">
    <source>
        <dbReference type="EMBL" id="WWF02933.1"/>
    </source>
</evidence>
<organism evidence="1 2">
    <name type="scientific">Methylococcus capsulatus</name>
    <dbReference type="NCBI Taxonomy" id="414"/>
    <lineage>
        <taxon>Bacteria</taxon>
        <taxon>Pseudomonadati</taxon>
        <taxon>Pseudomonadota</taxon>
        <taxon>Gammaproteobacteria</taxon>
        <taxon>Methylococcales</taxon>
        <taxon>Methylococcaceae</taxon>
        <taxon>Methylococcus</taxon>
    </lineage>
</organism>
<dbReference type="Pfam" id="PF10983">
    <property type="entry name" value="DUF2793"/>
    <property type="match status" value="1"/>
</dbReference>
<accession>A0ABZ2F8U6</accession>
<evidence type="ECO:0000313" key="2">
    <source>
        <dbReference type="Proteomes" id="UP001359308"/>
    </source>
</evidence>
<sequence length="117" mass="12242">MPAVTDPNLGLNYGWTLGESGWAAGMDANLKRLGAVVSLSVIDRDLGTPPASPLNGDRYIVAAAATGAWAGRTDQIAVRIAGAWEYHVPKIGWTCFVEDEGVLSVYKAAGWSPGIAV</sequence>